<dbReference type="AlphaFoldDB" id="A0A162GRV2"/>
<evidence type="ECO:0000259" key="4">
    <source>
        <dbReference type="PROSITE" id="PS51007"/>
    </source>
</evidence>
<dbReference type="GO" id="GO:0046872">
    <property type="term" value="F:metal ion binding"/>
    <property type="evidence" value="ECO:0007669"/>
    <property type="project" value="UniProtKB-KW"/>
</dbReference>
<dbReference type="EMBL" id="LUKD01000001">
    <property type="protein sequence ID" value="KYG68809.1"/>
    <property type="molecule type" value="Genomic_DNA"/>
</dbReference>
<comment type="caution">
    <text evidence="5">The sequence shown here is derived from an EMBL/GenBank/DDBJ whole genome shotgun (WGS) entry which is preliminary data.</text>
</comment>
<keyword evidence="3" id="KW-0349">Heme</keyword>
<evidence type="ECO:0000256" key="3">
    <source>
        <dbReference type="PROSITE-ProRule" id="PRU00433"/>
    </source>
</evidence>
<evidence type="ECO:0000313" key="5">
    <source>
        <dbReference type="EMBL" id="KYG68809.1"/>
    </source>
</evidence>
<dbReference type="Proteomes" id="UP000075799">
    <property type="component" value="Unassembled WGS sequence"/>
</dbReference>
<gene>
    <name evidence="5" type="ORF">AZI87_06160</name>
</gene>
<evidence type="ECO:0000256" key="1">
    <source>
        <dbReference type="ARBA" id="ARBA00022723"/>
    </source>
</evidence>
<sequence length="226" mass="24198">MKFSYLLLIISMFSVFSGCHYKISKDSGAADNGNVGAGQVDFALVMSEVVAPKCLECHSSAGGNRGGVNLETYANVKAEIAAIQSTVADNSMPLNRQPLSASQKALLNKWIEAGAPETVTENPPVQAIPTPPPDVPPEEVVGPSLDWLTVRTLVIEPKCLNCHSAPTNRGGVNLETYQNVLSNIADVDATIRDGSMPRRTTLTPEQKKLILDWIAAGAPEFSQRKP</sequence>
<name>A0A162GRV2_BDEBC</name>
<feature type="domain" description="Cytochrome c" evidence="4">
    <location>
        <begin position="33"/>
        <end position="218"/>
    </location>
</feature>
<protein>
    <recommendedName>
        <fullName evidence="4">Cytochrome c domain-containing protein</fullName>
    </recommendedName>
</protein>
<proteinExistence type="predicted"/>
<dbReference type="GO" id="GO:0020037">
    <property type="term" value="F:heme binding"/>
    <property type="evidence" value="ECO:0007669"/>
    <property type="project" value="InterPro"/>
</dbReference>
<accession>A0A162GRV2</accession>
<dbReference type="OrthoDB" id="5293238at2"/>
<dbReference type="RefSeq" id="WP_063205503.1">
    <property type="nucleotide sequence ID" value="NZ_LUKD01000001.1"/>
</dbReference>
<organism evidence="5 6">
    <name type="scientific">Bdellovibrio bacteriovorus</name>
    <dbReference type="NCBI Taxonomy" id="959"/>
    <lineage>
        <taxon>Bacteria</taxon>
        <taxon>Pseudomonadati</taxon>
        <taxon>Bdellovibrionota</taxon>
        <taxon>Bdellovibrionia</taxon>
        <taxon>Bdellovibrionales</taxon>
        <taxon>Pseudobdellovibrionaceae</taxon>
        <taxon>Bdellovibrio</taxon>
    </lineage>
</organism>
<keyword evidence="1 3" id="KW-0479">Metal-binding</keyword>
<evidence type="ECO:0000256" key="2">
    <source>
        <dbReference type="ARBA" id="ARBA00023004"/>
    </source>
</evidence>
<evidence type="ECO:0000313" key="6">
    <source>
        <dbReference type="Proteomes" id="UP000075799"/>
    </source>
</evidence>
<reference evidence="5 6" key="1">
    <citation type="submission" date="2016-03" db="EMBL/GenBank/DDBJ databases">
        <authorList>
            <person name="Ploux O."/>
        </authorList>
    </citation>
    <scope>NUCLEOTIDE SEQUENCE [LARGE SCALE GENOMIC DNA]</scope>
    <source>
        <strain evidence="5 6">EC13</strain>
    </source>
</reference>
<dbReference type="PROSITE" id="PS51257">
    <property type="entry name" value="PROKAR_LIPOPROTEIN"/>
    <property type="match status" value="1"/>
</dbReference>
<dbReference type="GO" id="GO:0009055">
    <property type="term" value="F:electron transfer activity"/>
    <property type="evidence" value="ECO:0007669"/>
    <property type="project" value="InterPro"/>
</dbReference>
<keyword evidence="2 3" id="KW-0408">Iron</keyword>
<dbReference type="PROSITE" id="PS51007">
    <property type="entry name" value="CYTC"/>
    <property type="match status" value="1"/>
</dbReference>
<dbReference type="InterPro" id="IPR009056">
    <property type="entry name" value="Cyt_c-like_dom"/>
</dbReference>